<name>A0AAD6IWU7_DREDA</name>
<sequence>MAQEKEENKPSQTGNLEQRNSLAGCQFLSQSPEPQESSIISRGDEIMTQPGRSGGRIGRIPLTQRPRKSH</sequence>
<proteinExistence type="predicted"/>
<dbReference type="EMBL" id="JAQGDS010000010">
    <property type="protein sequence ID" value="KAJ6257832.1"/>
    <property type="molecule type" value="Genomic_DNA"/>
</dbReference>
<evidence type="ECO:0000256" key="1">
    <source>
        <dbReference type="SAM" id="MobiDB-lite"/>
    </source>
</evidence>
<feature type="region of interest" description="Disordered" evidence="1">
    <location>
        <begin position="1"/>
        <end position="70"/>
    </location>
</feature>
<gene>
    <name evidence="2" type="ORF">Dda_7621</name>
</gene>
<dbReference type="Proteomes" id="UP001221413">
    <property type="component" value="Unassembled WGS sequence"/>
</dbReference>
<feature type="compositionally biased region" description="Polar residues" evidence="1">
    <location>
        <begin position="10"/>
        <end position="40"/>
    </location>
</feature>
<keyword evidence="3" id="KW-1185">Reference proteome</keyword>
<comment type="caution">
    <text evidence="2">The sequence shown here is derived from an EMBL/GenBank/DDBJ whole genome shotgun (WGS) entry which is preliminary data.</text>
</comment>
<organism evidence="2 3">
    <name type="scientific">Drechslerella dactyloides</name>
    <name type="common">Nematode-trapping fungus</name>
    <name type="synonym">Arthrobotrys dactyloides</name>
    <dbReference type="NCBI Taxonomy" id="74499"/>
    <lineage>
        <taxon>Eukaryota</taxon>
        <taxon>Fungi</taxon>
        <taxon>Dikarya</taxon>
        <taxon>Ascomycota</taxon>
        <taxon>Pezizomycotina</taxon>
        <taxon>Orbiliomycetes</taxon>
        <taxon>Orbiliales</taxon>
        <taxon>Orbiliaceae</taxon>
        <taxon>Drechslerella</taxon>
    </lineage>
</organism>
<dbReference type="AlphaFoldDB" id="A0AAD6IWU7"/>
<evidence type="ECO:0000313" key="2">
    <source>
        <dbReference type="EMBL" id="KAJ6257832.1"/>
    </source>
</evidence>
<evidence type="ECO:0000313" key="3">
    <source>
        <dbReference type="Proteomes" id="UP001221413"/>
    </source>
</evidence>
<reference evidence="2" key="1">
    <citation type="submission" date="2023-01" db="EMBL/GenBank/DDBJ databases">
        <title>The chitinases involved in constricting ring structure development in the nematode-trapping fungus Drechslerella dactyloides.</title>
        <authorList>
            <person name="Wang R."/>
            <person name="Zhang L."/>
            <person name="Tang P."/>
            <person name="Li S."/>
            <person name="Liang L."/>
        </authorList>
    </citation>
    <scope>NUCLEOTIDE SEQUENCE</scope>
    <source>
        <strain evidence="2">YMF1.00031</strain>
    </source>
</reference>
<accession>A0AAD6IWU7</accession>
<protein>
    <submittedName>
        <fullName evidence="2">Uncharacterized protein</fullName>
    </submittedName>
</protein>